<comment type="subcellular location">
    <subcellularLocation>
        <location evidence="1">Fimbrium</location>
    </subcellularLocation>
</comment>
<evidence type="ECO:0000256" key="4">
    <source>
        <dbReference type="SAM" id="SignalP"/>
    </source>
</evidence>
<dbReference type="Proteomes" id="UP000583387">
    <property type="component" value="Unassembled WGS sequence"/>
</dbReference>
<evidence type="ECO:0000259" key="5">
    <source>
        <dbReference type="Pfam" id="PF00419"/>
    </source>
</evidence>
<evidence type="ECO:0000313" key="6">
    <source>
        <dbReference type="EMBL" id="CAD5107944.1"/>
    </source>
</evidence>
<dbReference type="Gene3D" id="2.60.40.3310">
    <property type="match status" value="1"/>
</dbReference>
<keyword evidence="7" id="KW-1185">Reference proteome</keyword>
<evidence type="ECO:0000256" key="3">
    <source>
        <dbReference type="ARBA" id="ARBA00023263"/>
    </source>
</evidence>
<feature type="signal peptide" evidence="4">
    <location>
        <begin position="1"/>
        <end position="20"/>
    </location>
</feature>
<keyword evidence="4" id="KW-0732">Signal</keyword>
<dbReference type="RefSeq" id="WP_187671281.1">
    <property type="nucleotide sequence ID" value="NZ_CAJFCI010000043.1"/>
</dbReference>
<evidence type="ECO:0000256" key="1">
    <source>
        <dbReference type="ARBA" id="ARBA00004561"/>
    </source>
</evidence>
<dbReference type="Gene3D" id="2.60.40.1090">
    <property type="entry name" value="Fimbrial-type adhesion domain"/>
    <property type="match status" value="1"/>
</dbReference>
<dbReference type="AlphaFoldDB" id="A0A7U7EMX2"/>
<dbReference type="InterPro" id="IPR036937">
    <property type="entry name" value="Adhesion_dom_fimbrial_sf"/>
</dbReference>
<accession>A0A7U7EMX2</accession>
<dbReference type="PANTHER" id="PTHR33420:SF14">
    <property type="entry name" value="TYPE 1 FIMBRIN D-MANNOSE SPECIFIC ADHESIN"/>
    <property type="match status" value="1"/>
</dbReference>
<feature type="domain" description="Fimbrial-type adhesion" evidence="5">
    <location>
        <begin position="196"/>
        <end position="343"/>
    </location>
</feature>
<evidence type="ECO:0000313" key="7">
    <source>
        <dbReference type="Proteomes" id="UP000583387"/>
    </source>
</evidence>
<dbReference type="EMBL" id="CAJFCI010000043">
    <property type="protein sequence ID" value="CAD5107944.1"/>
    <property type="molecule type" value="Genomic_DNA"/>
</dbReference>
<evidence type="ECO:0000256" key="2">
    <source>
        <dbReference type="ARBA" id="ARBA00006671"/>
    </source>
</evidence>
<dbReference type="GO" id="GO:0009289">
    <property type="term" value="C:pilus"/>
    <property type="evidence" value="ECO:0007669"/>
    <property type="project" value="UniProtKB-SubCell"/>
</dbReference>
<protein>
    <recommendedName>
        <fullName evidence="5">Fimbrial-type adhesion domain-containing protein</fullName>
    </recommendedName>
</protein>
<name>A0A7U7EMX2_9GAMM</name>
<dbReference type="SUPFAM" id="SSF49401">
    <property type="entry name" value="Bacterial adhesins"/>
    <property type="match status" value="1"/>
</dbReference>
<feature type="chain" id="PRO_5031479064" description="Fimbrial-type adhesion domain-containing protein" evidence="4">
    <location>
        <begin position="21"/>
        <end position="344"/>
    </location>
</feature>
<keyword evidence="3" id="KW-0281">Fimbrium</keyword>
<dbReference type="GO" id="GO:0043709">
    <property type="term" value="P:cell adhesion involved in single-species biofilm formation"/>
    <property type="evidence" value="ECO:0007669"/>
    <property type="project" value="TreeGrafter"/>
</dbReference>
<dbReference type="InterPro" id="IPR000259">
    <property type="entry name" value="Adhesion_dom_fimbrial"/>
</dbReference>
<dbReference type="Pfam" id="PF00419">
    <property type="entry name" value="Fimbrial"/>
    <property type="match status" value="1"/>
</dbReference>
<dbReference type="InterPro" id="IPR008966">
    <property type="entry name" value="Adhesion_dom_sf"/>
</dbReference>
<gene>
    <name evidence="6" type="ORF">PSEWESI4_02227</name>
</gene>
<proteinExistence type="inferred from homology"/>
<dbReference type="InterPro" id="IPR050263">
    <property type="entry name" value="Bact_Fimbrial_Adh_Pro"/>
</dbReference>
<reference evidence="6 7" key="1">
    <citation type="submission" date="2020-08" db="EMBL/GenBank/DDBJ databases">
        <authorList>
            <person name="Criscuolo A."/>
        </authorList>
    </citation>
    <scope>NUCLEOTIDE SEQUENCE [LARGE SCALE GENOMIC DNA]</scope>
    <source>
        <strain evidence="6">CIP111764</strain>
    </source>
</reference>
<organism evidence="6 7">
    <name type="scientific">Zestomonas carbonaria</name>
    <dbReference type="NCBI Taxonomy" id="2762745"/>
    <lineage>
        <taxon>Bacteria</taxon>
        <taxon>Pseudomonadati</taxon>
        <taxon>Pseudomonadota</taxon>
        <taxon>Gammaproteobacteria</taxon>
        <taxon>Pseudomonadales</taxon>
        <taxon>Pseudomonadaceae</taxon>
        <taxon>Zestomonas</taxon>
    </lineage>
</organism>
<comment type="caution">
    <text evidence="6">The sequence shown here is derived from an EMBL/GenBank/DDBJ whole genome shotgun (WGS) entry which is preliminary data.</text>
</comment>
<sequence>MKKFLWLLVLLAGLPSVGWSCTWGPGGAGHAGMGSQVIALPSSLTVPPDSNPVGTVLWKTNGWSWVPTGRLDHCSAGTVIGQMSGDIGPRIGNSAIHETNVPGIGIAVFWCNLGASNCSSDPLATGSLGQGQLWAEVGSLNWSYKAGHYDPFTQFMVYLVKTGDISPGILQVGGKTSVFYGGGQYRVSDLTFSGVTTVTAPACLVDSGSQNITVALPTVAKTDFTAGSPVLTGANTGRAFSIDMTCNAGAKVNYRIDGNTVVPNVLGNATGEGMAAGVSVQLFRGGLDSNMVQPLATKLLAATTVSEGERVRIPLTARYYRTGAVSDISSGLVSTTATFTLFYE</sequence>
<comment type="similarity">
    <text evidence="2">Belongs to the fimbrial protein family.</text>
</comment>
<dbReference type="PANTHER" id="PTHR33420">
    <property type="entry name" value="FIMBRIAL SUBUNIT ELFA-RELATED"/>
    <property type="match status" value="1"/>
</dbReference>